<protein>
    <submittedName>
        <fullName evidence="1">Uncharacterized protein</fullName>
    </submittedName>
</protein>
<name>A0A1B1N4J8_9BACL</name>
<dbReference type="EMBL" id="CP014167">
    <property type="protein sequence ID" value="ANS76337.1"/>
    <property type="molecule type" value="Genomic_DNA"/>
</dbReference>
<keyword evidence="2" id="KW-1185">Reference proteome</keyword>
<proteinExistence type="predicted"/>
<dbReference type="Proteomes" id="UP000092573">
    <property type="component" value="Chromosome"/>
</dbReference>
<reference evidence="1 2" key="1">
    <citation type="submission" date="2016-01" db="EMBL/GenBank/DDBJ databases">
        <title>Complete Genome Sequence of Paenibacillus yonginensis DCY84, a novel Plant Growth-Promoting Bacteria with Elicitation of Induced Systemic Resistance.</title>
        <authorList>
            <person name="Kim Y.J."/>
            <person name="Yang D.C."/>
            <person name="Sukweenadhi J."/>
        </authorList>
    </citation>
    <scope>NUCLEOTIDE SEQUENCE [LARGE SCALE GENOMIC DNA]</scope>
    <source>
        <strain evidence="1 2">DCY84</strain>
    </source>
</reference>
<evidence type="ECO:0000313" key="2">
    <source>
        <dbReference type="Proteomes" id="UP000092573"/>
    </source>
</evidence>
<evidence type="ECO:0000313" key="1">
    <source>
        <dbReference type="EMBL" id="ANS76337.1"/>
    </source>
</evidence>
<gene>
    <name evidence="1" type="ORF">AWM70_18615</name>
</gene>
<accession>A0A1B1N4J8</accession>
<dbReference type="KEGG" id="pyg:AWM70_18615"/>
<sequence length="364" mass="42987">MARKRQSFFTEKEMRRLLRVKSYQNYVHMPNEIYSDFSSAFAELKDETDVNTRSSHVAYAFCYTFLAHYMWRYAQYYSWDDKKGEVPINEAIIKQLLGFPAKSEAYTYLTKNKVGILEQIGYIRKVTDKPISYYWDEDGIELYFEMESESNSPKRTNHKGWKVAMPIKGIWRKPEDATTSGYETGTFHLLDNTHMVHIETFIFCITHPELGVEGFYLYCFLCSQFDKFPRGYDCSKQRMARLTGLSIDEVKKQLENLERYNMITNDHKPWCYDKPDDKETKANTYTVLDYSEFAHNLMQLNTIPKQRRISAEEYERTIGWANEKEIADNIVDINTGEIIRPAEPKFSVENIDISDLDDLPFDFR</sequence>
<dbReference type="OrthoDB" id="2836272at2"/>
<dbReference type="RefSeq" id="WP_068698887.1">
    <property type="nucleotide sequence ID" value="NZ_CP014167.1"/>
</dbReference>
<dbReference type="AlphaFoldDB" id="A0A1B1N4J8"/>
<organism evidence="1 2">
    <name type="scientific">Paenibacillus yonginensis</name>
    <dbReference type="NCBI Taxonomy" id="1462996"/>
    <lineage>
        <taxon>Bacteria</taxon>
        <taxon>Bacillati</taxon>
        <taxon>Bacillota</taxon>
        <taxon>Bacilli</taxon>
        <taxon>Bacillales</taxon>
        <taxon>Paenibacillaceae</taxon>
        <taxon>Paenibacillus</taxon>
    </lineage>
</organism>